<feature type="compositionally biased region" description="Polar residues" evidence="1">
    <location>
        <begin position="119"/>
        <end position="135"/>
    </location>
</feature>
<dbReference type="OrthoDB" id="4096362at2759"/>
<sequence>MVASATPNLGEAIISPKENIDIEMGTKHAEGSDLKLPGILRNLDYSDLEDSMKSVEEERIATFDPALPVEQGSKQCVQSSTDGDGVRTFIQRSSTGDGAGVSDQSSTAANGTEAFEGTDNGNNLHQTTTAPVFQA</sequence>
<accession>A0A5N6RRW3</accession>
<dbReference type="AlphaFoldDB" id="A0A5N6RRW3"/>
<name>A0A5N6RRW3_9ROSI</name>
<dbReference type="Proteomes" id="UP000327013">
    <property type="component" value="Chromosome 8"/>
</dbReference>
<feature type="region of interest" description="Disordered" evidence="1">
    <location>
        <begin position="90"/>
        <end position="135"/>
    </location>
</feature>
<evidence type="ECO:0000313" key="2">
    <source>
        <dbReference type="EMBL" id="KAE8125085.1"/>
    </source>
</evidence>
<reference evidence="2 3" key="1">
    <citation type="submission" date="2019-06" db="EMBL/GenBank/DDBJ databases">
        <title>A chromosomal-level reference genome of Carpinus fangiana (Coryloideae, Betulaceae).</title>
        <authorList>
            <person name="Yang X."/>
            <person name="Wang Z."/>
            <person name="Zhang L."/>
            <person name="Hao G."/>
            <person name="Liu J."/>
            <person name="Yang Y."/>
        </authorList>
    </citation>
    <scope>NUCLEOTIDE SEQUENCE [LARGE SCALE GENOMIC DNA]</scope>
    <source>
        <strain evidence="2">Cfa_2016G</strain>
        <tissue evidence="2">Leaf</tissue>
    </source>
</reference>
<evidence type="ECO:0000313" key="3">
    <source>
        <dbReference type="Proteomes" id="UP000327013"/>
    </source>
</evidence>
<feature type="compositionally biased region" description="Polar residues" evidence="1">
    <location>
        <begin position="90"/>
        <end position="110"/>
    </location>
</feature>
<gene>
    <name evidence="2" type="ORF">FH972_019921</name>
</gene>
<keyword evidence="3" id="KW-1185">Reference proteome</keyword>
<protein>
    <submittedName>
        <fullName evidence="2">Uncharacterized protein</fullName>
    </submittedName>
</protein>
<proteinExistence type="predicted"/>
<evidence type="ECO:0000256" key="1">
    <source>
        <dbReference type="SAM" id="MobiDB-lite"/>
    </source>
</evidence>
<organism evidence="2 3">
    <name type="scientific">Carpinus fangiana</name>
    <dbReference type="NCBI Taxonomy" id="176857"/>
    <lineage>
        <taxon>Eukaryota</taxon>
        <taxon>Viridiplantae</taxon>
        <taxon>Streptophyta</taxon>
        <taxon>Embryophyta</taxon>
        <taxon>Tracheophyta</taxon>
        <taxon>Spermatophyta</taxon>
        <taxon>Magnoliopsida</taxon>
        <taxon>eudicotyledons</taxon>
        <taxon>Gunneridae</taxon>
        <taxon>Pentapetalae</taxon>
        <taxon>rosids</taxon>
        <taxon>fabids</taxon>
        <taxon>Fagales</taxon>
        <taxon>Betulaceae</taxon>
        <taxon>Carpinus</taxon>
    </lineage>
</organism>
<dbReference type="EMBL" id="CM017328">
    <property type="protein sequence ID" value="KAE8125085.1"/>
    <property type="molecule type" value="Genomic_DNA"/>
</dbReference>